<name>A0A9P9INH7_9PLEO</name>
<dbReference type="InterPro" id="IPR056632">
    <property type="entry name" value="DUF7730"/>
</dbReference>
<feature type="compositionally biased region" description="Polar residues" evidence="1">
    <location>
        <begin position="13"/>
        <end position="30"/>
    </location>
</feature>
<feature type="domain" description="DUF7730" evidence="2">
    <location>
        <begin position="234"/>
        <end position="374"/>
    </location>
</feature>
<evidence type="ECO:0000256" key="1">
    <source>
        <dbReference type="SAM" id="MobiDB-lite"/>
    </source>
</evidence>
<proteinExistence type="predicted"/>
<reference evidence="3" key="1">
    <citation type="journal article" date="2021" name="Nat. Commun.">
        <title>Genetic determinants of endophytism in the Arabidopsis root mycobiome.</title>
        <authorList>
            <person name="Mesny F."/>
            <person name="Miyauchi S."/>
            <person name="Thiergart T."/>
            <person name="Pickel B."/>
            <person name="Atanasova L."/>
            <person name="Karlsson M."/>
            <person name="Huettel B."/>
            <person name="Barry K.W."/>
            <person name="Haridas S."/>
            <person name="Chen C."/>
            <person name="Bauer D."/>
            <person name="Andreopoulos W."/>
            <person name="Pangilinan J."/>
            <person name="LaButti K."/>
            <person name="Riley R."/>
            <person name="Lipzen A."/>
            <person name="Clum A."/>
            <person name="Drula E."/>
            <person name="Henrissat B."/>
            <person name="Kohler A."/>
            <person name="Grigoriev I.V."/>
            <person name="Martin F.M."/>
            <person name="Hacquard S."/>
        </authorList>
    </citation>
    <scope>NUCLEOTIDE SEQUENCE</scope>
    <source>
        <strain evidence="3">MPI-CAGE-CH-0243</strain>
    </source>
</reference>
<evidence type="ECO:0000313" key="3">
    <source>
        <dbReference type="EMBL" id="KAH7127097.1"/>
    </source>
</evidence>
<dbReference type="PANTHER" id="PTHR38790">
    <property type="entry name" value="2EXR DOMAIN-CONTAINING PROTEIN-RELATED"/>
    <property type="match status" value="1"/>
</dbReference>
<organism evidence="3 4">
    <name type="scientific">Dendryphion nanum</name>
    <dbReference type="NCBI Taxonomy" id="256645"/>
    <lineage>
        <taxon>Eukaryota</taxon>
        <taxon>Fungi</taxon>
        <taxon>Dikarya</taxon>
        <taxon>Ascomycota</taxon>
        <taxon>Pezizomycotina</taxon>
        <taxon>Dothideomycetes</taxon>
        <taxon>Pleosporomycetidae</taxon>
        <taxon>Pleosporales</taxon>
        <taxon>Torulaceae</taxon>
        <taxon>Dendryphion</taxon>
    </lineage>
</organism>
<evidence type="ECO:0000313" key="4">
    <source>
        <dbReference type="Proteomes" id="UP000700596"/>
    </source>
</evidence>
<accession>A0A9P9INH7</accession>
<keyword evidence="4" id="KW-1185">Reference proteome</keyword>
<dbReference type="Pfam" id="PF24864">
    <property type="entry name" value="DUF7730"/>
    <property type="match status" value="1"/>
</dbReference>
<dbReference type="AlphaFoldDB" id="A0A9P9INH7"/>
<dbReference type="PANTHER" id="PTHR38790:SF4">
    <property type="entry name" value="2EXR DOMAIN-CONTAINING PROTEIN"/>
    <property type="match status" value="1"/>
</dbReference>
<feature type="region of interest" description="Disordered" evidence="1">
    <location>
        <begin position="97"/>
        <end position="139"/>
    </location>
</feature>
<feature type="region of interest" description="Disordered" evidence="1">
    <location>
        <begin position="1"/>
        <end position="60"/>
    </location>
</feature>
<feature type="compositionally biased region" description="Basic residues" evidence="1">
    <location>
        <begin position="1"/>
        <end position="12"/>
    </location>
</feature>
<sequence>MEFRGAVKRTYSRRNLTTKPSNHNGQTNPNDRSKRRKKDILSGSQSQPLNTINSMPNKSWKNLGSPLSNLAADEEAEVQPSIHGGFKAFKEQISKSLKGKKIQPSDVNEDTTIRSAHPSSFTNPNNKAQGGGELDPSTSKVAGCGKIQQLANAGASGFKGLGMHVRKPSIKSLTNTDVNAAETNTDSTVVSASTKMVKNSYQTKQYEAEKSPAPSKSVRKGLLDPVQVKLWERNQEKSPFLRLPAELRNLIYELILGNNTILILRSPPFKGLFHYKVQVQERRHNPFAQSFPSKYKTTWGFPVLSGLCRQLYLETHRWPFKNNTWAFPRNLTMWNYFYHSPKLTQAQMASIEELCVLEELPSENLLRRLSGLKVVQLTDSWSCDDFDDGYYVVERDEKGVRLVKGREKATQKH</sequence>
<protein>
    <recommendedName>
        <fullName evidence="2">DUF7730 domain-containing protein</fullName>
    </recommendedName>
</protein>
<dbReference type="OrthoDB" id="5413827at2759"/>
<gene>
    <name evidence="3" type="ORF">B0J11DRAFT_294331</name>
</gene>
<comment type="caution">
    <text evidence="3">The sequence shown here is derived from an EMBL/GenBank/DDBJ whole genome shotgun (WGS) entry which is preliminary data.</text>
</comment>
<feature type="compositionally biased region" description="Polar residues" evidence="1">
    <location>
        <begin position="42"/>
        <end position="60"/>
    </location>
</feature>
<feature type="compositionally biased region" description="Polar residues" evidence="1">
    <location>
        <begin position="113"/>
        <end position="128"/>
    </location>
</feature>
<dbReference type="EMBL" id="JAGMWT010000006">
    <property type="protein sequence ID" value="KAH7127097.1"/>
    <property type="molecule type" value="Genomic_DNA"/>
</dbReference>
<dbReference type="Proteomes" id="UP000700596">
    <property type="component" value="Unassembled WGS sequence"/>
</dbReference>
<evidence type="ECO:0000259" key="2">
    <source>
        <dbReference type="Pfam" id="PF24864"/>
    </source>
</evidence>